<reference evidence="1 2" key="1">
    <citation type="submission" date="2019-03" db="EMBL/GenBank/DDBJ databases">
        <title>Genomic Encyclopedia of Type Strains, Phase IV (KMG-IV): sequencing the most valuable type-strain genomes for metagenomic binning, comparative biology and taxonomic classification.</title>
        <authorList>
            <person name="Goeker M."/>
        </authorList>
    </citation>
    <scope>NUCLEOTIDE SEQUENCE [LARGE SCALE GENOMIC DNA]</scope>
    <source>
        <strain evidence="1 2">DSM 2286</strain>
    </source>
</reference>
<proteinExistence type="predicted"/>
<protein>
    <submittedName>
        <fullName evidence="1">Uncharacterized protein</fullName>
    </submittedName>
</protein>
<evidence type="ECO:0000313" key="2">
    <source>
        <dbReference type="Proteomes" id="UP000295169"/>
    </source>
</evidence>
<dbReference type="EMBL" id="SMMU01000003">
    <property type="protein sequence ID" value="TCL33721.1"/>
    <property type="molecule type" value="Genomic_DNA"/>
</dbReference>
<gene>
    <name evidence="1" type="ORF">EV691_10390</name>
</gene>
<accession>A0A4R1PRU0</accession>
<sequence length="61" mass="6906">MRVNLNEVTAQRLIALKDHYGHATITHLVNILVNKEYDDMINSAQNNEVAHESSSSIRNTD</sequence>
<evidence type="ECO:0000313" key="1">
    <source>
        <dbReference type="EMBL" id="TCL33721.1"/>
    </source>
</evidence>
<dbReference type="Proteomes" id="UP000295169">
    <property type="component" value="Unassembled WGS sequence"/>
</dbReference>
<comment type="caution">
    <text evidence="1">The sequence shown here is derived from an EMBL/GenBank/DDBJ whole genome shotgun (WGS) entry which is preliminary data.</text>
</comment>
<organism evidence="1 2">
    <name type="scientific">Azotobacter chroococcum</name>
    <dbReference type="NCBI Taxonomy" id="353"/>
    <lineage>
        <taxon>Bacteria</taxon>
        <taxon>Pseudomonadati</taxon>
        <taxon>Pseudomonadota</taxon>
        <taxon>Gammaproteobacteria</taxon>
        <taxon>Pseudomonadales</taxon>
        <taxon>Pseudomonadaceae</taxon>
        <taxon>Azotobacter</taxon>
    </lineage>
</organism>
<dbReference type="AlphaFoldDB" id="A0A4R1PRU0"/>
<name>A0A4R1PRU0_9GAMM</name>
<dbReference type="RefSeq" id="WP_165496583.1">
    <property type="nucleotide sequence ID" value="NZ_JBHLST010000048.1"/>
</dbReference>